<evidence type="ECO:0000256" key="11">
    <source>
        <dbReference type="SAM" id="Phobius"/>
    </source>
</evidence>
<feature type="transmembrane region" description="Helical" evidence="11">
    <location>
        <begin position="303"/>
        <end position="323"/>
    </location>
</feature>
<dbReference type="PANTHER" id="PTHR46157">
    <property type="entry name" value="K(+) EFFLUX ANTIPORTER 3, CHLOROPLASTIC"/>
    <property type="match status" value="1"/>
</dbReference>
<gene>
    <name evidence="13" type="primary">kefC</name>
    <name evidence="13" type="ORF">SM757_22870</name>
</gene>
<name>A0ABU5IKL6_9BURK</name>
<keyword evidence="3" id="KW-0813">Transport</keyword>
<dbReference type="Gene3D" id="3.40.50.720">
    <property type="entry name" value="NAD(P)-binding Rossmann-like Domain"/>
    <property type="match status" value="1"/>
</dbReference>
<keyword evidence="4" id="KW-0050">Antiport</keyword>
<dbReference type="NCBIfam" id="TIGR00932">
    <property type="entry name" value="2a37"/>
    <property type="match status" value="1"/>
</dbReference>
<feature type="transmembrane region" description="Helical" evidence="11">
    <location>
        <begin position="151"/>
        <end position="176"/>
    </location>
</feature>
<accession>A0ABU5IKL6</accession>
<protein>
    <submittedName>
        <fullName evidence="13">Glutathione-regulated potassium-efflux system protein KefC</fullName>
    </submittedName>
</protein>
<evidence type="ECO:0000259" key="12">
    <source>
        <dbReference type="PROSITE" id="PS51201"/>
    </source>
</evidence>
<dbReference type="EMBL" id="JAXOJX010000044">
    <property type="protein sequence ID" value="MDZ5459427.1"/>
    <property type="molecule type" value="Genomic_DNA"/>
</dbReference>
<feature type="transmembrane region" description="Helical" evidence="11">
    <location>
        <begin position="278"/>
        <end position="296"/>
    </location>
</feature>
<proteinExistence type="inferred from homology"/>
<comment type="caution">
    <text evidence="13">The sequence shown here is derived from an EMBL/GenBank/DDBJ whole genome shotgun (WGS) entry which is preliminary data.</text>
</comment>
<comment type="subcellular location">
    <subcellularLocation>
        <location evidence="1">Membrane</location>
        <topology evidence="1">Multi-pass membrane protein</topology>
    </subcellularLocation>
</comment>
<dbReference type="InterPro" id="IPR006153">
    <property type="entry name" value="Cation/H_exchanger_TM"/>
</dbReference>
<dbReference type="NCBIfam" id="NF002924">
    <property type="entry name" value="PRK03562.1"/>
    <property type="match status" value="1"/>
</dbReference>
<evidence type="ECO:0000256" key="7">
    <source>
        <dbReference type="ARBA" id="ARBA00022958"/>
    </source>
</evidence>
<dbReference type="PROSITE" id="PS51201">
    <property type="entry name" value="RCK_N"/>
    <property type="match status" value="1"/>
</dbReference>
<keyword evidence="7" id="KW-0630">Potassium</keyword>
<evidence type="ECO:0000256" key="1">
    <source>
        <dbReference type="ARBA" id="ARBA00004141"/>
    </source>
</evidence>
<feature type="transmembrane region" description="Helical" evidence="11">
    <location>
        <begin position="58"/>
        <end position="77"/>
    </location>
</feature>
<keyword evidence="10 11" id="KW-0472">Membrane</keyword>
<evidence type="ECO:0000313" key="14">
    <source>
        <dbReference type="Proteomes" id="UP001293718"/>
    </source>
</evidence>
<comment type="similarity">
    <text evidence="2">Belongs to the monovalent cation:proton antiporter 2 (CPA2) transporter (TC 2.A.37) family.</text>
</comment>
<keyword evidence="8 11" id="KW-1133">Transmembrane helix</keyword>
<sequence length="636" mass="67361">MEEASSGWLVSSLVYLGAAVIAVPLARRLGLGSILGYLGAGIAIGPWGLDLAGDAQSMLHFSEFGVVLMLFLVGLELEPRRLWALRRPIFGWGSVQLLGSAALVAGAAMWLDHAPGRMALVAALGLALSSTAIGLTELAERNLKGTAAGGGVLGVALLQDIAAIPILALIPILAGVPHETVAGDGWDAWPAALRAALVIGAVVLGGRLLLRPALRWSARSRTPEVFTAASLLLVVATSALMQAAGLSMALGAFLAGVLLADSEYRRQLETDLEPFKGLLLGLFFMAVGMGVDFSVVMARPVALAVVVIVFVSLKALLLTAMTIPMKLPPAERPVFVLLLAQGGEFGFVVFQAAAQRGVMDAGTASLLVAAVALSMALTPLLLKASDRWLCPRLARARDHGDLPVLEEPQQAPVIIAGFGRYGQVVGRLLAAQGLSATVLEHDADQVETVRRFGWRVFFGDATRLDLLRTAGAQQAKVMVVAIDDVAQSLAVVDVVKQHFPQLQVVARARNVTHYYGLRSRGVALIERETFDAALASARSVLELMGYDKAYAHTQAQRFREHSVELLEQMAPHFGDEQRLIAMARQGRDQLEALWARERAEREAALAAARKAPTVEAAALPSPAVAARVRTEPPGAG</sequence>
<reference evidence="13 14" key="1">
    <citation type="submission" date="2023-11" db="EMBL/GenBank/DDBJ databases">
        <title>Draft genome of Azohydromonas lata strain H1 (DSM1123), a polyhydroxyalkanoate producer.</title>
        <authorList>
            <person name="Traversa D."/>
            <person name="D'Addabbo P."/>
            <person name="Pazzani C."/>
            <person name="Manzari C."/>
            <person name="Chiara M."/>
            <person name="Scrascia M."/>
        </authorList>
    </citation>
    <scope>NUCLEOTIDE SEQUENCE [LARGE SCALE GENOMIC DNA]</scope>
    <source>
        <strain evidence="13 14">H1</strain>
    </source>
</reference>
<dbReference type="Pfam" id="PF02254">
    <property type="entry name" value="TrkA_N"/>
    <property type="match status" value="1"/>
</dbReference>
<dbReference type="InterPro" id="IPR036291">
    <property type="entry name" value="NAD(P)-bd_dom_sf"/>
</dbReference>
<evidence type="ECO:0000313" key="13">
    <source>
        <dbReference type="EMBL" id="MDZ5459427.1"/>
    </source>
</evidence>
<evidence type="ECO:0000256" key="10">
    <source>
        <dbReference type="ARBA" id="ARBA00023136"/>
    </source>
</evidence>
<feature type="transmembrane region" description="Helical" evidence="11">
    <location>
        <begin position="6"/>
        <end position="27"/>
    </location>
</feature>
<evidence type="ECO:0000256" key="6">
    <source>
        <dbReference type="ARBA" id="ARBA00022692"/>
    </source>
</evidence>
<feature type="transmembrane region" description="Helical" evidence="11">
    <location>
        <begin position="89"/>
        <end position="111"/>
    </location>
</feature>
<evidence type="ECO:0000256" key="5">
    <source>
        <dbReference type="ARBA" id="ARBA00022538"/>
    </source>
</evidence>
<dbReference type="SUPFAM" id="SSF51735">
    <property type="entry name" value="NAD(P)-binding Rossmann-fold domains"/>
    <property type="match status" value="1"/>
</dbReference>
<feature type="transmembrane region" description="Helical" evidence="11">
    <location>
        <begin position="34"/>
        <end position="52"/>
    </location>
</feature>
<dbReference type="InterPro" id="IPR003148">
    <property type="entry name" value="RCK_N"/>
</dbReference>
<feature type="transmembrane region" description="Helical" evidence="11">
    <location>
        <begin position="361"/>
        <end position="382"/>
    </location>
</feature>
<feature type="domain" description="RCK N-terminal" evidence="12">
    <location>
        <begin position="410"/>
        <end position="529"/>
    </location>
</feature>
<feature type="transmembrane region" description="Helical" evidence="11">
    <location>
        <begin position="117"/>
        <end position="139"/>
    </location>
</feature>
<evidence type="ECO:0000256" key="4">
    <source>
        <dbReference type="ARBA" id="ARBA00022449"/>
    </source>
</evidence>
<keyword evidence="5" id="KW-0633">Potassium transport</keyword>
<evidence type="ECO:0000256" key="2">
    <source>
        <dbReference type="ARBA" id="ARBA00005551"/>
    </source>
</evidence>
<evidence type="ECO:0000256" key="8">
    <source>
        <dbReference type="ARBA" id="ARBA00022989"/>
    </source>
</evidence>
<dbReference type="PANTHER" id="PTHR46157:SF4">
    <property type="entry name" value="K(+) EFFLUX ANTIPORTER 3, CHLOROPLASTIC"/>
    <property type="match status" value="1"/>
</dbReference>
<feature type="transmembrane region" description="Helical" evidence="11">
    <location>
        <begin position="188"/>
        <end position="210"/>
    </location>
</feature>
<keyword evidence="6 11" id="KW-0812">Transmembrane</keyword>
<dbReference type="Proteomes" id="UP001293718">
    <property type="component" value="Unassembled WGS sequence"/>
</dbReference>
<dbReference type="Gene3D" id="1.20.1530.20">
    <property type="match status" value="1"/>
</dbReference>
<organism evidence="13 14">
    <name type="scientific">Azohydromonas lata</name>
    <dbReference type="NCBI Taxonomy" id="45677"/>
    <lineage>
        <taxon>Bacteria</taxon>
        <taxon>Pseudomonadati</taxon>
        <taxon>Pseudomonadota</taxon>
        <taxon>Betaproteobacteria</taxon>
        <taxon>Burkholderiales</taxon>
        <taxon>Sphaerotilaceae</taxon>
        <taxon>Azohydromonas</taxon>
    </lineage>
</organism>
<dbReference type="Pfam" id="PF00999">
    <property type="entry name" value="Na_H_Exchanger"/>
    <property type="match status" value="1"/>
</dbReference>
<keyword evidence="14" id="KW-1185">Reference proteome</keyword>
<feature type="transmembrane region" description="Helical" evidence="11">
    <location>
        <begin position="335"/>
        <end position="354"/>
    </location>
</feature>
<dbReference type="InterPro" id="IPR038770">
    <property type="entry name" value="Na+/solute_symporter_sf"/>
</dbReference>
<dbReference type="InterPro" id="IPR004771">
    <property type="entry name" value="K/H_exchanger"/>
</dbReference>
<evidence type="ECO:0000256" key="9">
    <source>
        <dbReference type="ARBA" id="ARBA00023065"/>
    </source>
</evidence>
<evidence type="ECO:0000256" key="3">
    <source>
        <dbReference type="ARBA" id="ARBA00022448"/>
    </source>
</evidence>
<keyword evidence="9" id="KW-0406">Ion transport</keyword>
<feature type="transmembrane region" description="Helical" evidence="11">
    <location>
        <begin position="231"/>
        <end position="258"/>
    </location>
</feature>